<dbReference type="Gene3D" id="3.90.1530.10">
    <property type="entry name" value="Conserved hypothetical protein from pyrococcus furiosus pfu- 392566-001, ParB domain"/>
    <property type="match status" value="1"/>
</dbReference>
<evidence type="ECO:0000259" key="1">
    <source>
        <dbReference type="Pfam" id="PF02195"/>
    </source>
</evidence>
<dbReference type="Proteomes" id="UP001222680">
    <property type="component" value="Chromosome"/>
</dbReference>
<dbReference type="SUPFAM" id="SSF110849">
    <property type="entry name" value="ParB/Sulfiredoxin"/>
    <property type="match status" value="1"/>
</dbReference>
<dbReference type="RefSeq" id="WP_049640668.1">
    <property type="nucleotide sequence ID" value="NZ_CP113159.1"/>
</dbReference>
<feature type="domain" description="ParB-like N-terminal" evidence="1">
    <location>
        <begin position="56"/>
        <end position="136"/>
    </location>
</feature>
<gene>
    <name evidence="2" type="ORF">MAY91_02260</name>
</gene>
<dbReference type="InterPro" id="IPR036086">
    <property type="entry name" value="ParB/Sulfiredoxin_sf"/>
</dbReference>
<dbReference type="InterPro" id="IPR003115">
    <property type="entry name" value="ParB_N"/>
</dbReference>
<sequence>MNDFDKIIVSIKNFFSQEFLFDEKVAALNLMREALHQVSPFSSEPIDFVLWVKEGVIDKNDYNPNSMASVERRTLETSLNIEGFTQPIITHKQNNNYTIIDGCSRYDIAEKLNHSNNRFNGYVPISIVNQENTDRASRIISSIRHNRARGQHQIMLMSNIVKELYLLGLDDKKNSVELGIDRDEVLRLKQINGIVALFAEDAFSEVWTIK</sequence>
<accession>A0ABY8GI51</accession>
<evidence type="ECO:0000313" key="2">
    <source>
        <dbReference type="EMBL" id="WFN96978.1"/>
    </source>
</evidence>
<keyword evidence="3" id="KW-1185">Reference proteome</keyword>
<reference evidence="2 3" key="1">
    <citation type="submission" date="2022-02" db="EMBL/GenBank/DDBJ databases">
        <title>Phenotypic, genotypic and serological characterization of Edwardsiella ictaluri from catfish and ornamental fish species.</title>
        <authorList>
            <person name="Rose D."/>
            <person name="Tekedar H.C."/>
            <person name="Waldbieser G.C."/>
            <person name="Aarattuthodi S."/>
            <person name="Griffin M.J."/>
        </authorList>
    </citation>
    <scope>NUCLEOTIDE SEQUENCE [LARGE SCALE GENOMIC DNA]</scope>
    <source>
        <strain evidence="2 3">13 TAL-140 K3</strain>
    </source>
</reference>
<dbReference type="Pfam" id="PF02195">
    <property type="entry name" value="ParB_N"/>
    <property type="match status" value="1"/>
</dbReference>
<evidence type="ECO:0000313" key="3">
    <source>
        <dbReference type="Proteomes" id="UP001222680"/>
    </source>
</evidence>
<dbReference type="EMBL" id="CP092014">
    <property type="protein sequence ID" value="WFN96978.1"/>
    <property type="molecule type" value="Genomic_DNA"/>
</dbReference>
<protein>
    <submittedName>
        <fullName evidence="2">ParB N-terminal domain-containing protein</fullName>
    </submittedName>
</protein>
<name>A0ABY8GI51_EDWIC</name>
<organism evidence="2 3">
    <name type="scientific">Edwardsiella ictaluri</name>
    <dbReference type="NCBI Taxonomy" id="67780"/>
    <lineage>
        <taxon>Bacteria</taxon>
        <taxon>Pseudomonadati</taxon>
        <taxon>Pseudomonadota</taxon>
        <taxon>Gammaproteobacteria</taxon>
        <taxon>Enterobacterales</taxon>
        <taxon>Hafniaceae</taxon>
        <taxon>Edwardsiella</taxon>
    </lineage>
</organism>
<proteinExistence type="predicted"/>